<dbReference type="Gene3D" id="2.40.50.100">
    <property type="match status" value="1"/>
</dbReference>
<keyword evidence="10" id="KW-0175">Coiled coil</keyword>
<dbReference type="PRINTS" id="PR01490">
    <property type="entry name" value="RTXTOXIND"/>
</dbReference>
<dbReference type="EMBL" id="JBBUTG010000009">
    <property type="protein sequence ID" value="MEK8032073.1"/>
    <property type="molecule type" value="Genomic_DNA"/>
</dbReference>
<evidence type="ECO:0000313" key="13">
    <source>
        <dbReference type="EMBL" id="MEK8032073.1"/>
    </source>
</evidence>
<evidence type="ECO:0000259" key="11">
    <source>
        <dbReference type="Pfam" id="PF25994"/>
    </source>
</evidence>
<evidence type="ECO:0000313" key="14">
    <source>
        <dbReference type="Proteomes" id="UP001371218"/>
    </source>
</evidence>
<evidence type="ECO:0000256" key="7">
    <source>
        <dbReference type="ARBA" id="ARBA00022989"/>
    </source>
</evidence>
<reference evidence="13 14" key="1">
    <citation type="submission" date="2024-04" db="EMBL/GenBank/DDBJ databases">
        <title>Novel species of the genus Ideonella isolated from streams.</title>
        <authorList>
            <person name="Lu H."/>
        </authorList>
    </citation>
    <scope>NUCLEOTIDE SEQUENCE [LARGE SCALE GENOMIC DNA]</scope>
    <source>
        <strain evidence="13 14">DXS29W</strain>
    </source>
</reference>
<evidence type="ECO:0000256" key="3">
    <source>
        <dbReference type="ARBA" id="ARBA00022448"/>
    </source>
</evidence>
<keyword evidence="6 9" id="KW-0812">Transmembrane</keyword>
<dbReference type="Gene3D" id="2.40.30.170">
    <property type="match status" value="1"/>
</dbReference>
<evidence type="ECO:0000259" key="12">
    <source>
        <dbReference type="Pfam" id="PF26002"/>
    </source>
</evidence>
<evidence type="ECO:0000256" key="8">
    <source>
        <dbReference type="ARBA" id="ARBA00023136"/>
    </source>
</evidence>
<keyword evidence="14" id="KW-1185">Reference proteome</keyword>
<accession>A0ABU9BRI1</accession>
<protein>
    <recommendedName>
        <fullName evidence="9">Membrane fusion protein (MFP) family protein</fullName>
    </recommendedName>
</protein>
<dbReference type="NCBIfam" id="TIGR01843">
    <property type="entry name" value="type_I_hlyD"/>
    <property type="match status" value="1"/>
</dbReference>
<dbReference type="InterPro" id="IPR058781">
    <property type="entry name" value="HH_AprE-like"/>
</dbReference>
<dbReference type="Pfam" id="PF26002">
    <property type="entry name" value="Beta-barrel_AprE"/>
    <property type="match status" value="1"/>
</dbReference>
<evidence type="ECO:0000256" key="5">
    <source>
        <dbReference type="ARBA" id="ARBA00022519"/>
    </source>
</evidence>
<dbReference type="RefSeq" id="WP_341426489.1">
    <property type="nucleotide sequence ID" value="NZ_JBBUTG010000009.1"/>
</dbReference>
<gene>
    <name evidence="13" type="ORF">AACH06_14700</name>
</gene>
<dbReference type="InterPro" id="IPR010129">
    <property type="entry name" value="T1SS_HlyD"/>
</dbReference>
<evidence type="ECO:0000256" key="4">
    <source>
        <dbReference type="ARBA" id="ARBA00022475"/>
    </source>
</evidence>
<feature type="coiled-coil region" evidence="10">
    <location>
        <begin position="239"/>
        <end position="281"/>
    </location>
</feature>
<dbReference type="PANTHER" id="PTHR30386">
    <property type="entry name" value="MEMBRANE FUSION SUBUNIT OF EMRAB-TOLC MULTIDRUG EFFLUX PUMP"/>
    <property type="match status" value="1"/>
</dbReference>
<feature type="coiled-coil region" evidence="10">
    <location>
        <begin position="156"/>
        <end position="183"/>
    </location>
</feature>
<dbReference type="PANTHER" id="PTHR30386:SF17">
    <property type="entry name" value="ALKALINE PROTEASE SECRETION PROTEIN APRE"/>
    <property type="match status" value="1"/>
</dbReference>
<organism evidence="13 14">
    <name type="scientific">Ideonella lacteola</name>
    <dbReference type="NCBI Taxonomy" id="2984193"/>
    <lineage>
        <taxon>Bacteria</taxon>
        <taxon>Pseudomonadati</taxon>
        <taxon>Pseudomonadota</taxon>
        <taxon>Betaproteobacteria</taxon>
        <taxon>Burkholderiales</taxon>
        <taxon>Sphaerotilaceae</taxon>
        <taxon>Ideonella</taxon>
    </lineage>
</organism>
<feature type="domain" description="AprE-like long alpha-helical hairpin" evidence="11">
    <location>
        <begin position="98"/>
        <end position="287"/>
    </location>
</feature>
<dbReference type="SUPFAM" id="SSF111369">
    <property type="entry name" value="HlyD-like secretion proteins"/>
    <property type="match status" value="1"/>
</dbReference>
<evidence type="ECO:0000256" key="1">
    <source>
        <dbReference type="ARBA" id="ARBA00004377"/>
    </source>
</evidence>
<comment type="similarity">
    <text evidence="2 9">Belongs to the membrane fusion protein (MFP) (TC 8.A.1) family.</text>
</comment>
<name>A0ABU9BRI1_9BURK</name>
<feature type="domain" description="AprE-like beta-barrel" evidence="12">
    <location>
        <begin position="330"/>
        <end position="421"/>
    </location>
</feature>
<evidence type="ECO:0000256" key="2">
    <source>
        <dbReference type="ARBA" id="ARBA00009477"/>
    </source>
</evidence>
<comment type="subcellular location">
    <subcellularLocation>
        <location evidence="1 9">Cell inner membrane</location>
        <topology evidence="1 9">Single-pass membrane protein</topology>
    </subcellularLocation>
</comment>
<keyword evidence="4 9" id="KW-1003">Cell membrane</keyword>
<keyword evidence="3 9" id="KW-0813">Transport</keyword>
<comment type="caution">
    <text evidence="13">The sequence shown here is derived from an EMBL/GenBank/DDBJ whole genome shotgun (WGS) entry which is preliminary data.</text>
</comment>
<dbReference type="InterPro" id="IPR058982">
    <property type="entry name" value="Beta-barrel_AprE"/>
</dbReference>
<sequence length="445" mass="49278">MTTTMSVTTPVDLLDQRLRNVARRGLWIIGAWFAIFTAWAVWAPISGGVVAQGIVKVEANRRTVTHRDGGTVARILVREGQTVRQGDVLIELEDVRVEASVDLLRAQLAADRLRQSRLEAEVAGQSAWKVPAALSAEFADVKRFAEQAAKERAAFVARQSNLNAQLEGERRQAQDTRTEIEVRLKERENTNRAAALMREELALNQKLEQEQYVNRARVMAMQRGVSEYESRQFANEAELAQAKQRLGALEARVRGLRDGLVQQASEELREVGARIADTEQRLRSSSDDRSRQTVVAPESGRLVNMRVNTAGSALGAREPIVDIVPVDAPLQVEVHLPLNVAAEVRTGTTAELKLLTAESRYERLLAARVIEISADALTDERSGAPYLRALLQVTPDDAGDDAGGVFGRLRPGMAAEVYIKTTERTPMAFLLEPVGGYFRRAFREH</sequence>
<dbReference type="InterPro" id="IPR050739">
    <property type="entry name" value="MFP"/>
</dbReference>
<keyword evidence="7 9" id="KW-1133">Transmembrane helix</keyword>
<keyword evidence="8 9" id="KW-0472">Membrane</keyword>
<keyword evidence="5 9" id="KW-0997">Cell inner membrane</keyword>
<evidence type="ECO:0000256" key="6">
    <source>
        <dbReference type="ARBA" id="ARBA00022692"/>
    </source>
</evidence>
<dbReference type="Proteomes" id="UP001371218">
    <property type="component" value="Unassembled WGS sequence"/>
</dbReference>
<evidence type="ECO:0000256" key="10">
    <source>
        <dbReference type="SAM" id="Coils"/>
    </source>
</evidence>
<dbReference type="Pfam" id="PF25994">
    <property type="entry name" value="HH_AprE"/>
    <property type="match status" value="1"/>
</dbReference>
<proteinExistence type="inferred from homology"/>
<feature type="transmembrane region" description="Helical" evidence="9">
    <location>
        <begin position="26"/>
        <end position="45"/>
    </location>
</feature>
<evidence type="ECO:0000256" key="9">
    <source>
        <dbReference type="RuleBase" id="RU365093"/>
    </source>
</evidence>